<accession>A0A5S9NQD3</accession>
<evidence type="ECO:0000313" key="1">
    <source>
        <dbReference type="EMBL" id="CAA0092653.1"/>
    </source>
</evidence>
<protein>
    <submittedName>
        <fullName evidence="1">Uncharacterized protein</fullName>
    </submittedName>
</protein>
<reference evidence="1 2" key="1">
    <citation type="submission" date="2019-11" db="EMBL/GenBank/DDBJ databases">
        <authorList>
            <person name="Holert J."/>
        </authorList>
    </citation>
    <scope>NUCLEOTIDE SEQUENCE [LARGE SCALE GENOMIC DNA]</scope>
    <source>
        <strain evidence="1">SB11_3</strain>
    </source>
</reference>
<gene>
    <name evidence="1" type="ORF">OPDIPICF_03847</name>
</gene>
<name>A0A5S9NQD3_9GAMM</name>
<organism evidence="1 2">
    <name type="scientific">BD1-7 clade bacterium</name>
    <dbReference type="NCBI Taxonomy" id="2029982"/>
    <lineage>
        <taxon>Bacteria</taxon>
        <taxon>Pseudomonadati</taxon>
        <taxon>Pseudomonadota</taxon>
        <taxon>Gammaproteobacteria</taxon>
        <taxon>Cellvibrionales</taxon>
        <taxon>Spongiibacteraceae</taxon>
        <taxon>BD1-7 clade</taxon>
    </lineage>
</organism>
<proteinExistence type="predicted"/>
<dbReference type="AlphaFoldDB" id="A0A5S9NQD3"/>
<evidence type="ECO:0000313" key="2">
    <source>
        <dbReference type="Proteomes" id="UP000441399"/>
    </source>
</evidence>
<dbReference type="Proteomes" id="UP000441399">
    <property type="component" value="Unassembled WGS sequence"/>
</dbReference>
<sequence length="76" mass="7966">MFLNSGLNSGLTGLDALDLGALEADPETTYTVNEAECSTKVFLTRRTTGTLSEFLSGGSVIGETVRQLGGVVQINK</sequence>
<dbReference type="EMBL" id="CACSIO010000002">
    <property type="protein sequence ID" value="CAA0092653.1"/>
    <property type="molecule type" value="Genomic_DNA"/>
</dbReference>
<keyword evidence="2" id="KW-1185">Reference proteome</keyword>